<dbReference type="PANTHER" id="PTHR39080:SF1">
    <property type="entry name" value="LARGE RIBOSOMAL SUBUNIT PROTEIN BL28A"/>
    <property type="match status" value="1"/>
</dbReference>
<gene>
    <name evidence="4" type="ORF">UV06_C0002G0100</name>
</gene>
<sequence>MKQTVKQPEKGKLQCAICGKGVQHANLVSFSKRRIKQVRKPNLHVHHLVIEGTKVKIKVCTTCKRSLREAQRAEQVAMAKANVK</sequence>
<comment type="caution">
    <text evidence="4">The sequence shown here is derived from an EMBL/GenBank/DDBJ whole genome shotgun (WGS) entry which is preliminary data.</text>
</comment>
<dbReference type="EMBL" id="LCDA01000002">
    <property type="protein sequence ID" value="KKS43198.1"/>
    <property type="molecule type" value="Genomic_DNA"/>
</dbReference>
<dbReference type="PANTHER" id="PTHR39080">
    <property type="entry name" value="50S RIBOSOMAL PROTEIN L28"/>
    <property type="match status" value="1"/>
</dbReference>
<evidence type="ECO:0000256" key="1">
    <source>
        <dbReference type="ARBA" id="ARBA00008760"/>
    </source>
</evidence>
<dbReference type="GO" id="GO:0005840">
    <property type="term" value="C:ribosome"/>
    <property type="evidence" value="ECO:0007669"/>
    <property type="project" value="UniProtKB-KW"/>
</dbReference>
<evidence type="ECO:0000313" key="5">
    <source>
        <dbReference type="Proteomes" id="UP000033854"/>
    </source>
</evidence>
<dbReference type="Pfam" id="PF00830">
    <property type="entry name" value="Ribosomal_L28"/>
    <property type="match status" value="1"/>
</dbReference>
<reference evidence="4 5" key="1">
    <citation type="journal article" date="2015" name="Nature">
        <title>rRNA introns, odd ribosomes, and small enigmatic genomes across a large radiation of phyla.</title>
        <authorList>
            <person name="Brown C.T."/>
            <person name="Hug L.A."/>
            <person name="Thomas B.C."/>
            <person name="Sharon I."/>
            <person name="Castelle C.J."/>
            <person name="Singh A."/>
            <person name="Wilkins M.J."/>
            <person name="Williams K.H."/>
            <person name="Banfield J.F."/>
        </authorList>
    </citation>
    <scope>NUCLEOTIDE SEQUENCE [LARGE SCALE GENOMIC DNA]</scope>
</reference>
<keyword evidence="3" id="KW-0687">Ribonucleoprotein</keyword>
<dbReference type="InterPro" id="IPR037147">
    <property type="entry name" value="Ribosomal_bL28_sf"/>
</dbReference>
<keyword evidence="2 4" id="KW-0689">Ribosomal protein</keyword>
<evidence type="ECO:0000313" key="4">
    <source>
        <dbReference type="EMBL" id="KKS43198.1"/>
    </source>
</evidence>
<dbReference type="AlphaFoldDB" id="A0A0G1C0P0"/>
<dbReference type="Gene3D" id="2.30.170.40">
    <property type="entry name" value="Ribosomal protein L28/L24"/>
    <property type="match status" value="1"/>
</dbReference>
<organism evidence="4 5">
    <name type="scientific">Candidatus Collierbacteria bacterium GW2011_GWA2_42_17</name>
    <dbReference type="NCBI Taxonomy" id="1618378"/>
    <lineage>
        <taxon>Bacteria</taxon>
        <taxon>Candidatus Collieribacteriota</taxon>
    </lineage>
</organism>
<dbReference type="SUPFAM" id="SSF143800">
    <property type="entry name" value="L28p-like"/>
    <property type="match status" value="1"/>
</dbReference>
<comment type="similarity">
    <text evidence="1">Belongs to the bacterial ribosomal protein bL28 family.</text>
</comment>
<evidence type="ECO:0000256" key="2">
    <source>
        <dbReference type="ARBA" id="ARBA00022980"/>
    </source>
</evidence>
<proteinExistence type="inferred from homology"/>
<dbReference type="InterPro" id="IPR026569">
    <property type="entry name" value="Ribosomal_bL28"/>
</dbReference>
<dbReference type="GO" id="GO:1990904">
    <property type="term" value="C:ribonucleoprotein complex"/>
    <property type="evidence" value="ECO:0007669"/>
    <property type="project" value="UniProtKB-KW"/>
</dbReference>
<name>A0A0G1C0P0_9BACT</name>
<accession>A0A0G1C0P0</accession>
<dbReference type="InterPro" id="IPR050096">
    <property type="entry name" value="Bacterial_rp_bL28"/>
</dbReference>
<protein>
    <submittedName>
        <fullName evidence="4">50S ribosomal protein L28</fullName>
    </submittedName>
</protein>
<dbReference type="InterPro" id="IPR034704">
    <property type="entry name" value="Ribosomal_bL28/bL31-like_sf"/>
</dbReference>
<evidence type="ECO:0000256" key="3">
    <source>
        <dbReference type="ARBA" id="ARBA00023274"/>
    </source>
</evidence>
<dbReference type="Proteomes" id="UP000033854">
    <property type="component" value="Unassembled WGS sequence"/>
</dbReference>
<dbReference type="GO" id="GO:0003735">
    <property type="term" value="F:structural constituent of ribosome"/>
    <property type="evidence" value="ECO:0007669"/>
    <property type="project" value="InterPro"/>
</dbReference>